<organism evidence="2 3">
    <name type="scientific">Paramecium primaurelia</name>
    <dbReference type="NCBI Taxonomy" id="5886"/>
    <lineage>
        <taxon>Eukaryota</taxon>
        <taxon>Sar</taxon>
        <taxon>Alveolata</taxon>
        <taxon>Ciliophora</taxon>
        <taxon>Intramacronucleata</taxon>
        <taxon>Oligohymenophorea</taxon>
        <taxon>Peniculida</taxon>
        <taxon>Parameciidae</taxon>
        <taxon>Paramecium</taxon>
    </lineage>
</organism>
<comment type="caution">
    <text evidence="2">The sequence shown here is derived from an EMBL/GenBank/DDBJ whole genome shotgun (WGS) entry which is preliminary data.</text>
</comment>
<evidence type="ECO:0000256" key="1">
    <source>
        <dbReference type="SAM" id="Phobius"/>
    </source>
</evidence>
<dbReference type="AlphaFoldDB" id="A0A8S1LQ13"/>
<gene>
    <name evidence="2" type="ORF">PPRIM_AZ9-3.1.T0430091</name>
</gene>
<feature type="transmembrane region" description="Helical" evidence="1">
    <location>
        <begin position="178"/>
        <end position="200"/>
    </location>
</feature>
<reference evidence="2" key="1">
    <citation type="submission" date="2021-01" db="EMBL/GenBank/DDBJ databases">
        <authorList>
            <consortium name="Genoscope - CEA"/>
            <person name="William W."/>
        </authorList>
    </citation>
    <scope>NUCLEOTIDE SEQUENCE</scope>
</reference>
<keyword evidence="3" id="KW-1185">Reference proteome</keyword>
<protein>
    <recommendedName>
        <fullName evidence="4">Transmembrane protein</fullName>
    </recommendedName>
</protein>
<evidence type="ECO:0000313" key="2">
    <source>
        <dbReference type="EMBL" id="CAD8068919.1"/>
    </source>
</evidence>
<evidence type="ECO:0008006" key="4">
    <source>
        <dbReference type="Google" id="ProtNLM"/>
    </source>
</evidence>
<name>A0A8S1LQ13_PARPR</name>
<keyword evidence="1" id="KW-0472">Membrane</keyword>
<sequence length="232" mass="27747">MSQGNQNPELQAEQIDIIRKKPSLKFQPEENYQKDQNELQSVKTNKQEPIFFQDPKLEDKHCLLNIINSCISLTWRSIFIYSNCNQTTWFKQIYYYFIYYSHLDHYIVTNKYFTMSSLLWILSVAIGTIGIRRQKPNSLIFYFLGIFVSFLIEFSSTIVIMATNHIADHQLGIYNKNVVIRIIIFMTLEFMVILFQIMMLRSVRQIRQLFIDIERLQMENQNNNQIEIEKML</sequence>
<keyword evidence="1" id="KW-0812">Transmembrane</keyword>
<dbReference type="Proteomes" id="UP000688137">
    <property type="component" value="Unassembled WGS sequence"/>
</dbReference>
<dbReference type="OMA" id="IYSNCNQ"/>
<accession>A0A8S1LQ13</accession>
<evidence type="ECO:0000313" key="3">
    <source>
        <dbReference type="Proteomes" id="UP000688137"/>
    </source>
</evidence>
<feature type="transmembrane region" description="Helical" evidence="1">
    <location>
        <begin position="112"/>
        <end position="132"/>
    </location>
</feature>
<dbReference type="EMBL" id="CAJJDM010000043">
    <property type="protein sequence ID" value="CAD8068919.1"/>
    <property type="molecule type" value="Genomic_DNA"/>
</dbReference>
<feature type="transmembrane region" description="Helical" evidence="1">
    <location>
        <begin position="139"/>
        <end position="166"/>
    </location>
</feature>
<proteinExistence type="predicted"/>
<keyword evidence="1" id="KW-1133">Transmembrane helix</keyword>